<dbReference type="EMBL" id="KQ417253">
    <property type="protein sequence ID" value="KOF92951.1"/>
    <property type="molecule type" value="Genomic_DNA"/>
</dbReference>
<feature type="compositionally biased region" description="Basic residues" evidence="1">
    <location>
        <begin position="28"/>
        <end position="67"/>
    </location>
</feature>
<reference evidence="2" key="1">
    <citation type="submission" date="2015-07" db="EMBL/GenBank/DDBJ databases">
        <title>MeaNS - Measles Nucleotide Surveillance Program.</title>
        <authorList>
            <person name="Tran T."/>
            <person name="Druce J."/>
        </authorList>
    </citation>
    <scope>NUCLEOTIDE SEQUENCE</scope>
    <source>
        <strain evidence="2">UCB-OBI-ISO-001</strain>
        <tissue evidence="2">Gonad</tissue>
    </source>
</reference>
<name>A0A0L8HUR4_OCTBM</name>
<evidence type="ECO:0000313" key="2">
    <source>
        <dbReference type="EMBL" id="KOF92951.1"/>
    </source>
</evidence>
<sequence>MGKSKCNPWGSLSRRWPGKVCHYEHFSGRARQKRRKRKRRKRKRRKKKRRKRKNKRRRNYAKRRRRR</sequence>
<dbReference type="AlphaFoldDB" id="A0A0L8HUR4"/>
<organism evidence="2">
    <name type="scientific">Octopus bimaculoides</name>
    <name type="common">California two-spotted octopus</name>
    <dbReference type="NCBI Taxonomy" id="37653"/>
    <lineage>
        <taxon>Eukaryota</taxon>
        <taxon>Metazoa</taxon>
        <taxon>Spiralia</taxon>
        <taxon>Lophotrochozoa</taxon>
        <taxon>Mollusca</taxon>
        <taxon>Cephalopoda</taxon>
        <taxon>Coleoidea</taxon>
        <taxon>Octopodiformes</taxon>
        <taxon>Octopoda</taxon>
        <taxon>Incirrata</taxon>
        <taxon>Octopodidae</taxon>
        <taxon>Octopus</taxon>
    </lineage>
</organism>
<evidence type="ECO:0000256" key="1">
    <source>
        <dbReference type="SAM" id="MobiDB-lite"/>
    </source>
</evidence>
<accession>A0A0L8HUR4</accession>
<gene>
    <name evidence="2" type="ORF">OCBIM_22005453mg</name>
</gene>
<protein>
    <submittedName>
        <fullName evidence="2">Uncharacterized protein</fullName>
    </submittedName>
</protein>
<proteinExistence type="predicted"/>
<feature type="region of interest" description="Disordered" evidence="1">
    <location>
        <begin position="24"/>
        <end position="67"/>
    </location>
</feature>